<dbReference type="Gene3D" id="3.40.720.10">
    <property type="entry name" value="Alkaline Phosphatase, subunit A"/>
    <property type="match status" value="2"/>
</dbReference>
<dbReference type="Proteomes" id="UP000005824">
    <property type="component" value="Unassembled WGS sequence"/>
</dbReference>
<dbReference type="InterPro" id="IPR008963">
    <property type="entry name" value="Purple_acid_Pase-like_N"/>
</dbReference>
<evidence type="ECO:0000259" key="6">
    <source>
        <dbReference type="Pfam" id="PF16655"/>
    </source>
</evidence>
<accession>B4D6C9</accession>
<dbReference type="eggNOG" id="COG3511">
    <property type="taxonomic scope" value="Bacteria"/>
</dbReference>
<comment type="caution">
    <text evidence="7">The sequence shown here is derived from an EMBL/GenBank/DDBJ whole genome shotgun (WGS) entry which is preliminary data.</text>
</comment>
<evidence type="ECO:0000256" key="3">
    <source>
        <dbReference type="SAM" id="MobiDB-lite"/>
    </source>
</evidence>
<dbReference type="SUPFAM" id="SSF49363">
    <property type="entry name" value="Purple acid phosphatase, N-terminal domain"/>
    <property type="match status" value="1"/>
</dbReference>
<feature type="domain" description="PhoD-like phosphatase metallophosphatase" evidence="5">
    <location>
        <begin position="155"/>
        <end position="524"/>
    </location>
</feature>
<dbReference type="InterPro" id="IPR052900">
    <property type="entry name" value="Phospholipid_Metab_Enz"/>
</dbReference>
<dbReference type="STRING" id="497964.CfE428DRAFT_4469"/>
<dbReference type="Gene3D" id="2.60.40.380">
    <property type="entry name" value="Purple acid phosphatase-like, N-terminal"/>
    <property type="match status" value="1"/>
</dbReference>
<organism evidence="7 8">
    <name type="scientific">Chthoniobacter flavus Ellin428</name>
    <dbReference type="NCBI Taxonomy" id="497964"/>
    <lineage>
        <taxon>Bacteria</taxon>
        <taxon>Pseudomonadati</taxon>
        <taxon>Verrucomicrobiota</taxon>
        <taxon>Spartobacteria</taxon>
        <taxon>Chthoniobacterales</taxon>
        <taxon>Chthoniobacteraceae</taxon>
        <taxon>Chthoniobacter</taxon>
    </lineage>
</organism>
<evidence type="ECO:0000256" key="1">
    <source>
        <dbReference type="ARBA" id="ARBA00022729"/>
    </source>
</evidence>
<dbReference type="Pfam" id="PF09423">
    <property type="entry name" value="PhoD"/>
    <property type="match status" value="1"/>
</dbReference>
<name>B4D6C9_9BACT</name>
<dbReference type="RefSeq" id="WP_006981791.1">
    <property type="nucleotide sequence ID" value="NZ_ABVL01000015.1"/>
</dbReference>
<feature type="signal peptide" evidence="4">
    <location>
        <begin position="1"/>
        <end position="31"/>
    </location>
</feature>
<dbReference type="SUPFAM" id="SSF56300">
    <property type="entry name" value="Metallo-dependent phosphatases"/>
    <property type="match status" value="1"/>
</dbReference>
<evidence type="ECO:0000313" key="8">
    <source>
        <dbReference type="Proteomes" id="UP000005824"/>
    </source>
</evidence>
<keyword evidence="8" id="KW-1185">Reference proteome</keyword>
<dbReference type="Gene3D" id="3.60.21.70">
    <property type="entry name" value="PhoD-like phosphatase"/>
    <property type="match status" value="1"/>
</dbReference>
<feature type="chain" id="PRO_5002800504" evidence="4">
    <location>
        <begin position="32"/>
        <end position="1324"/>
    </location>
</feature>
<evidence type="ECO:0000313" key="7">
    <source>
        <dbReference type="EMBL" id="EDY18038.1"/>
    </source>
</evidence>
<dbReference type="CDD" id="cd16013">
    <property type="entry name" value="AcpA"/>
    <property type="match status" value="1"/>
</dbReference>
<dbReference type="Pfam" id="PF16655">
    <property type="entry name" value="PhoD_N"/>
    <property type="match status" value="1"/>
</dbReference>
<protein>
    <submittedName>
        <fullName evidence="7">Phosphoesterase</fullName>
    </submittedName>
</protein>
<keyword evidence="2" id="KW-0378">Hydrolase</keyword>
<dbReference type="PANTHER" id="PTHR43606">
    <property type="entry name" value="PHOSPHATASE, PUTATIVE (AFU_ORTHOLOGUE AFUA_6G08710)-RELATED"/>
    <property type="match status" value="1"/>
</dbReference>
<dbReference type="Pfam" id="PF04185">
    <property type="entry name" value="Phosphoesterase"/>
    <property type="match status" value="1"/>
</dbReference>
<evidence type="ECO:0000256" key="2">
    <source>
        <dbReference type="ARBA" id="ARBA00022801"/>
    </source>
</evidence>
<dbReference type="GO" id="GO:0046872">
    <property type="term" value="F:metal ion binding"/>
    <property type="evidence" value="ECO:0007669"/>
    <property type="project" value="InterPro"/>
</dbReference>
<sequence>MNLSKPSPRSKYPILGASIASLLAISLHAQAAFSFLGVAAGDTSSNEAIVWTRGVDSAAPASTSVTLQYSTDQTFVTGVNTMSAATDGSAVADYTVKFDITGLQPSTVYYYRFVEPISGATSNVGKFKTAPTAATNYPLHFAFSGDCDGLIRPYALASQVANKSLDFFMFDGDTIYETASTGSAAAHSTGTLPDPTVVAATATQSQLIADYTRKYREQFIAVNASGQNGLQPFFAGQANYTTYDNHELGNKQYINGGAPAGGPVGSTTGSAPFDFTSGAGVDARTSLNDVNTSGTFLNQSGGFLALQNVFLNYQPMKNRGTVNAPSDPRTNGTKQLYFTQQWGRNAMFINTDCRSYRDIRMKTSGNADDTGSRADNLSRTYLGATQLAWLEQALLSAQQAGTTWKFINVSDPIDQLGPIGGALTLNNLPSFGAGSTYSPVSSDGGKAWMGGYRAERNALLKFIADNQIKNVVFLATDDHQNRVNEILYSPTGQTGVQSTYVKVPYCFEIVCGPLGATGPDLITNHSFDNMTKPLAQSIANAQVAAGVEPIGLGGYPGLHNVSRLGDPNADTNRGPEDFYSPDTFNYNVLDVSPDGRTLSVTSYGINSTAQNSFLEYDPVNNPEQPLFSFQIDAANALNSIDHIVVVYQENWPFDGLYGSFPGANGIANASAAALSQINRLTGSALSGDGPTSYNNPAFVPAAGQPATDQVKNPPVPLTTDAASGTGDTRVSSSTNTLQPYDLGSSINPTLTTGDIYHRYWQEQFQIFGTVTNPSTGDAEAGNNSGFVTWSDNPGLVMSHYDATNLPEGLLAQQYTINDNFFHSAFGGSFLNHQFLVSAAAPVYNNMPASNNGNIAYLDANGAFVMNTSGTANGKYVRDGSITPVAGDQITVTLNGASTPVTITSANTEAYAGAAGTTFDKHYVVNTTRSVNLGGNGENGLPGNGGTVLVSLLPSQNDSNPTNANGDTRPYIPTIGDQLSANNVSWKWYSGGWTQMLAYSGSNPSPTTSPSYSSVNASLQLQYHHQPFAYFDNYAPFDTTNVVPANFVGGFVGTGTGGLTFQQTGVTRAQNSAAHLQDETNFFTDVTNGTLPAVSFIKPVGVNNEHPGYATLQQGQAHVASIVQALQANPTLWAHTAVIVTYDEHGGRWDHVTPPLRDIWGPGERVPCIIISPLAKKGYVDHTQRDTSSILSTIEQRFGLQSLNQRDASAPTFADVFTALDIARGPFAVNQRARIITQAVTITNRGSVPMQGPVQLVLDNLSAGTALNNKTGVTVNNAPNGSPYITAATGSIAPGASVTVSLQFAMPSSGGVNYYARTVTGTTNP</sequence>
<feature type="region of interest" description="Disordered" evidence="3">
    <location>
        <begin position="702"/>
        <end position="736"/>
    </location>
</feature>
<dbReference type="InterPro" id="IPR038607">
    <property type="entry name" value="PhoD-like_sf"/>
</dbReference>
<feature type="domain" description="Phospholipase D N-terminal" evidence="6">
    <location>
        <begin position="36"/>
        <end position="129"/>
    </location>
</feature>
<dbReference type="GO" id="GO:0003993">
    <property type="term" value="F:acid phosphatase activity"/>
    <property type="evidence" value="ECO:0007669"/>
    <property type="project" value="InterPro"/>
</dbReference>
<dbReference type="EMBL" id="ABVL01000015">
    <property type="protein sequence ID" value="EDY18038.1"/>
    <property type="molecule type" value="Genomic_DNA"/>
</dbReference>
<dbReference type="eggNOG" id="COG3540">
    <property type="taxonomic scope" value="Bacteria"/>
</dbReference>
<dbReference type="InterPro" id="IPR017850">
    <property type="entry name" value="Alkaline_phosphatase_core_sf"/>
</dbReference>
<evidence type="ECO:0000259" key="5">
    <source>
        <dbReference type="Pfam" id="PF09423"/>
    </source>
</evidence>
<dbReference type="SUPFAM" id="SSF53649">
    <property type="entry name" value="Alkaline phosphatase-like"/>
    <property type="match status" value="1"/>
</dbReference>
<evidence type="ECO:0000256" key="4">
    <source>
        <dbReference type="SAM" id="SignalP"/>
    </source>
</evidence>
<keyword evidence="1 4" id="KW-0732">Signal</keyword>
<dbReference type="InterPro" id="IPR032093">
    <property type="entry name" value="PhoD_N"/>
</dbReference>
<dbReference type="InterPro" id="IPR007312">
    <property type="entry name" value="Phosphoesterase"/>
</dbReference>
<reference evidence="7 8" key="1">
    <citation type="journal article" date="2011" name="J. Bacteriol.">
        <title>Genome sequence of Chthoniobacter flavus Ellin428, an aerobic heterotrophic soil bacterium.</title>
        <authorList>
            <person name="Kant R."/>
            <person name="van Passel M.W."/>
            <person name="Palva A."/>
            <person name="Lucas S."/>
            <person name="Lapidus A."/>
            <person name="Glavina Del Rio T."/>
            <person name="Dalin E."/>
            <person name="Tice H."/>
            <person name="Bruce D."/>
            <person name="Goodwin L."/>
            <person name="Pitluck S."/>
            <person name="Larimer F.W."/>
            <person name="Land M.L."/>
            <person name="Hauser L."/>
            <person name="Sangwan P."/>
            <person name="de Vos W.M."/>
            <person name="Janssen P.H."/>
            <person name="Smidt H."/>
        </authorList>
    </citation>
    <scope>NUCLEOTIDE SEQUENCE [LARGE SCALE GENOMIC DNA]</scope>
    <source>
        <strain evidence="7 8">Ellin428</strain>
    </source>
</reference>
<feature type="compositionally biased region" description="Polar residues" evidence="3">
    <location>
        <begin position="720"/>
        <end position="736"/>
    </location>
</feature>
<dbReference type="PANTHER" id="PTHR43606:SF2">
    <property type="entry name" value="ALKALINE PHOSPHATASE FAMILY PROTEIN (AFU_ORTHOLOGUE AFUA_5G03860)"/>
    <property type="match status" value="1"/>
</dbReference>
<proteinExistence type="predicted"/>
<dbReference type="InterPro" id="IPR018946">
    <property type="entry name" value="PhoD-like_MPP"/>
</dbReference>
<gene>
    <name evidence="7" type="ORF">CfE428DRAFT_4469</name>
</gene>
<dbReference type="InterPro" id="IPR029052">
    <property type="entry name" value="Metallo-depent_PP-like"/>
</dbReference>
<dbReference type="InParanoid" id="B4D6C9"/>